<dbReference type="PANTHER" id="PTHR16035:SF14">
    <property type="entry name" value="FAMILY WITH SEQUENCE SIMILARITY 90 MEMBER A11, PSEUDOGENE-RELATED"/>
    <property type="match status" value="1"/>
</dbReference>
<organism evidence="2 3">
    <name type="scientific">Nyctereutes procyonoides</name>
    <name type="common">Raccoon dog</name>
    <name type="synonym">Canis procyonoides</name>
    <dbReference type="NCBI Taxonomy" id="34880"/>
    <lineage>
        <taxon>Eukaryota</taxon>
        <taxon>Metazoa</taxon>
        <taxon>Chordata</taxon>
        <taxon>Craniata</taxon>
        <taxon>Vertebrata</taxon>
        <taxon>Euteleostomi</taxon>
        <taxon>Mammalia</taxon>
        <taxon>Eutheria</taxon>
        <taxon>Laurasiatheria</taxon>
        <taxon>Carnivora</taxon>
        <taxon>Caniformia</taxon>
        <taxon>Canidae</taxon>
        <taxon>Nyctereutes</taxon>
    </lineage>
</organism>
<dbReference type="InterPro" id="IPR039213">
    <property type="entry name" value="FAM90"/>
</dbReference>
<dbReference type="PANTHER" id="PTHR16035">
    <property type="entry name" value="PROTEIN FAM90A1"/>
    <property type="match status" value="1"/>
</dbReference>
<feature type="region of interest" description="Disordered" evidence="1">
    <location>
        <begin position="204"/>
        <end position="226"/>
    </location>
</feature>
<dbReference type="AlphaFoldDB" id="A0A811YTK0"/>
<gene>
    <name evidence="2" type="ORF">NYPRO_LOCUS13530</name>
</gene>
<feature type="compositionally biased region" description="Pro residues" evidence="1">
    <location>
        <begin position="167"/>
        <end position="176"/>
    </location>
</feature>
<reference evidence="2" key="1">
    <citation type="submission" date="2020-12" db="EMBL/GenBank/DDBJ databases">
        <authorList>
            <consortium name="Molecular Ecology Group"/>
        </authorList>
    </citation>
    <scope>NUCLEOTIDE SEQUENCE</scope>
    <source>
        <strain evidence="2">TBG_1078</strain>
    </source>
</reference>
<evidence type="ECO:0000256" key="1">
    <source>
        <dbReference type="SAM" id="MobiDB-lite"/>
    </source>
</evidence>
<comment type="caution">
    <text evidence="2">The sequence shown here is derived from an EMBL/GenBank/DDBJ whole genome shotgun (WGS) entry which is preliminary data.</text>
</comment>
<feature type="region of interest" description="Disordered" evidence="1">
    <location>
        <begin position="26"/>
        <end position="178"/>
    </location>
</feature>
<dbReference type="Proteomes" id="UP000645828">
    <property type="component" value="Unassembled WGS sequence"/>
</dbReference>
<accession>A0A811YTK0</accession>
<keyword evidence="3" id="KW-1185">Reference proteome</keyword>
<dbReference type="EMBL" id="CAJHUB010000749">
    <property type="protein sequence ID" value="CAD7680738.1"/>
    <property type="molecule type" value="Genomic_DNA"/>
</dbReference>
<evidence type="ECO:0000313" key="2">
    <source>
        <dbReference type="EMBL" id="CAD7680738.1"/>
    </source>
</evidence>
<sequence>MPIADTPQPAWQPCVRADSLVVQQRAKRPCRVSLEGPQAGSKGHGLGHTQAPPKSPEENTRPALSNALADNSQMPLQTAGKKCAQMPLDRSQNPRKKAQWRPSQHTCRSIQGAPVGISGSLCPPGSRRARGCTARPPQPRRTPALQPSKGPQPTPATPHLGTLQPCTEPPRPPSPWAPTQTLRMVFTRLDRSCWSSRFLAAPSFLPPEKLGPAQGPPAPHMSDGDSVCVPWSVLHGDLQLSSSSEDSESE</sequence>
<protein>
    <submittedName>
        <fullName evidence="2">(raccoon dog) hypothetical protein</fullName>
    </submittedName>
</protein>
<evidence type="ECO:0000313" key="3">
    <source>
        <dbReference type="Proteomes" id="UP000645828"/>
    </source>
</evidence>
<proteinExistence type="predicted"/>
<name>A0A811YTK0_NYCPR</name>